<dbReference type="Proteomes" id="UP001597307">
    <property type="component" value="Unassembled WGS sequence"/>
</dbReference>
<gene>
    <name evidence="1" type="ORF">ACFSFX_10170</name>
</gene>
<protein>
    <recommendedName>
        <fullName evidence="3">Apea-like HEPN domain-containing protein</fullName>
    </recommendedName>
</protein>
<sequence>MGTIVGLKEVLECIEGVSNKQMTKDIVAYVAPSMIRQVARDEGVGTKAVRDAVLELLADLKTYATTSDYIQKTDLLRQYCGRIEEDYLDNWHAYISLGNIPEQSYELVARALLSHMLDAGFDRSHLHGWLKSRTVSGADLLALVSDARTMEDQGVKTFDFLIPFEKMSQKVSDALGDHYVTPENYVTLASQVPQRLVKSIRKPAGAARVQVQAKDPHAASRMAHSWAQRLKARISVGLEITDLRTGDYCYDETGHKLRRLRPEMPEVRVPSLQRNSILIPDITNTSQSTAKIDDALELLASLEQSSAGASIATTWAAVESLLGQPGGKNVEAADRLADIVTCAFPSAEFSHLAQAKLADHETGSDLQDLRNEKATSAVRSDALLALIKSGRRIEYAEADDDASFIRAHALAHEPKEVMGRIRGYYTDAFRRLYYQRNLVMHAGRFDSVSLSSTVRTLPILTAAGVDRIIRAHFANGGIDAIGLAARAKIELNLLGSDGARPIHRLI</sequence>
<dbReference type="EMBL" id="JBHUGA010000033">
    <property type="protein sequence ID" value="MFD1846964.1"/>
    <property type="molecule type" value="Genomic_DNA"/>
</dbReference>
<proteinExistence type="predicted"/>
<accession>A0ABW4Q8I3</accession>
<reference evidence="2" key="1">
    <citation type="journal article" date="2019" name="Int. J. Syst. Evol. Microbiol.">
        <title>The Global Catalogue of Microorganisms (GCM) 10K type strain sequencing project: providing services to taxonomists for standard genome sequencing and annotation.</title>
        <authorList>
            <consortium name="The Broad Institute Genomics Platform"/>
            <consortium name="The Broad Institute Genome Sequencing Center for Infectious Disease"/>
            <person name="Wu L."/>
            <person name="Ma J."/>
        </authorList>
    </citation>
    <scope>NUCLEOTIDE SEQUENCE [LARGE SCALE GENOMIC DNA]</scope>
    <source>
        <strain evidence="2">JCM 11496</strain>
    </source>
</reference>
<evidence type="ECO:0008006" key="3">
    <source>
        <dbReference type="Google" id="ProtNLM"/>
    </source>
</evidence>
<evidence type="ECO:0000313" key="2">
    <source>
        <dbReference type="Proteomes" id="UP001597307"/>
    </source>
</evidence>
<name>A0ABW4Q8I3_9MICC</name>
<comment type="caution">
    <text evidence="1">The sequence shown here is derived from an EMBL/GenBank/DDBJ whole genome shotgun (WGS) entry which is preliminary data.</text>
</comment>
<dbReference type="RefSeq" id="WP_343878392.1">
    <property type="nucleotide sequence ID" value="NZ_BAAAIJ010000016.1"/>
</dbReference>
<organism evidence="1 2">
    <name type="scientific">Arthrobacter flavus</name>
    <dbReference type="NCBI Taxonomy" id="95172"/>
    <lineage>
        <taxon>Bacteria</taxon>
        <taxon>Bacillati</taxon>
        <taxon>Actinomycetota</taxon>
        <taxon>Actinomycetes</taxon>
        <taxon>Micrococcales</taxon>
        <taxon>Micrococcaceae</taxon>
        <taxon>Arthrobacter</taxon>
    </lineage>
</organism>
<evidence type="ECO:0000313" key="1">
    <source>
        <dbReference type="EMBL" id="MFD1846964.1"/>
    </source>
</evidence>
<keyword evidence="2" id="KW-1185">Reference proteome</keyword>